<reference evidence="3" key="1">
    <citation type="journal article" date="2013" name="Science">
        <title>The Amborella genome and the evolution of flowering plants.</title>
        <authorList>
            <consortium name="Amborella Genome Project"/>
        </authorList>
    </citation>
    <scope>NUCLEOTIDE SEQUENCE [LARGE SCALE GENOMIC DNA]</scope>
</reference>
<sequence>MFIVWAFGSGMGGPVYGLLKPKVRGQFFPSACSPKLGSKLPESAPTQKSMTRHELLAILFSAKEARENKNHLEKETRFSKKKETKSEKVHPKKEPKKEKEVEETRKLLFS</sequence>
<feature type="compositionally biased region" description="Basic and acidic residues" evidence="1">
    <location>
        <begin position="67"/>
        <end position="78"/>
    </location>
</feature>
<organism evidence="2 3">
    <name type="scientific">Amborella trichopoda</name>
    <dbReference type="NCBI Taxonomy" id="13333"/>
    <lineage>
        <taxon>Eukaryota</taxon>
        <taxon>Viridiplantae</taxon>
        <taxon>Streptophyta</taxon>
        <taxon>Embryophyta</taxon>
        <taxon>Tracheophyta</taxon>
        <taxon>Spermatophyta</taxon>
        <taxon>Magnoliopsida</taxon>
        <taxon>Amborellales</taxon>
        <taxon>Amborellaceae</taxon>
        <taxon>Amborella</taxon>
    </lineage>
</organism>
<gene>
    <name evidence="2" type="ORF">AMTR_s00091p00144220</name>
</gene>
<dbReference type="Gramene" id="ERN00630">
    <property type="protein sequence ID" value="ERN00630"/>
    <property type="gene ID" value="AMTR_s00091p00144220"/>
</dbReference>
<keyword evidence="3" id="KW-1185">Reference proteome</keyword>
<dbReference type="AlphaFoldDB" id="W1P0Z8"/>
<evidence type="ECO:0000256" key="1">
    <source>
        <dbReference type="SAM" id="MobiDB-lite"/>
    </source>
</evidence>
<dbReference type="EMBL" id="KI394855">
    <property type="protein sequence ID" value="ERN00630.1"/>
    <property type="molecule type" value="Genomic_DNA"/>
</dbReference>
<accession>W1P0Z8</accession>
<feature type="region of interest" description="Disordered" evidence="1">
    <location>
        <begin position="67"/>
        <end position="110"/>
    </location>
</feature>
<dbReference type="Proteomes" id="UP000017836">
    <property type="component" value="Unassembled WGS sequence"/>
</dbReference>
<proteinExistence type="predicted"/>
<evidence type="ECO:0000313" key="2">
    <source>
        <dbReference type="EMBL" id="ERN00630.1"/>
    </source>
</evidence>
<protein>
    <submittedName>
        <fullName evidence="2">Uncharacterized protein</fullName>
    </submittedName>
</protein>
<feature type="compositionally biased region" description="Basic and acidic residues" evidence="1">
    <location>
        <begin position="95"/>
        <end position="110"/>
    </location>
</feature>
<evidence type="ECO:0000313" key="3">
    <source>
        <dbReference type="Proteomes" id="UP000017836"/>
    </source>
</evidence>
<dbReference type="HOGENOM" id="CLU_2174396_0_0_1"/>
<name>W1P0Z8_AMBTC</name>